<proteinExistence type="predicted"/>
<reference evidence="1 2" key="1">
    <citation type="submission" date="2017-10" db="EMBL/GenBank/DDBJ databases">
        <title>Draft genome of Lysinibacillus fusiformis strain Juneja, a laboratory-derived pathogen of Drosophila melanogaster.</title>
        <authorList>
            <person name="Smith B.R."/>
            <person name="Unckless R.L."/>
        </authorList>
    </citation>
    <scope>NUCLEOTIDE SEQUENCE [LARGE SCALE GENOMIC DNA]</scope>
    <source>
        <strain evidence="1 2">Juneja</strain>
    </source>
</reference>
<dbReference type="Pfam" id="PF26611">
    <property type="entry name" value="MAD7"/>
    <property type="match status" value="1"/>
</dbReference>
<dbReference type="EMBL" id="PDFK01000002">
    <property type="protein sequence ID" value="PKU52579.1"/>
    <property type="molecule type" value="Genomic_DNA"/>
</dbReference>
<protein>
    <submittedName>
        <fullName evidence="1">Uncharacterized protein</fullName>
    </submittedName>
</protein>
<dbReference type="RefSeq" id="WP_101966558.1">
    <property type="nucleotide sequence ID" value="NZ_PDFK01000002.1"/>
</dbReference>
<gene>
    <name evidence="1" type="ORF">CRI88_09700</name>
</gene>
<evidence type="ECO:0000313" key="2">
    <source>
        <dbReference type="Proteomes" id="UP000234956"/>
    </source>
</evidence>
<accession>A0A2I0V2Q3</accession>
<dbReference type="Proteomes" id="UP000234956">
    <property type="component" value="Unassembled WGS sequence"/>
</dbReference>
<sequence>MLKTLPRPSAYSQLDFWVDEAIWGHRLYDEQTPWLCFMEFLGVLNSEYQKDFAFNEQSYNTLSYNPYSRIYLRNLLFNNPYLEVVYKDYEDHRDEKRAWEEWTKLAQQSFAGLNNEYPNLIYLQSNFEKFEYFYEAIKFLQNNTIEGENNKRWSSQFIFPYGKECLYEDLRITGDKVQNDRRFFARTGELLYLMLSRSKKGDIILPFFESNILKSNSIYSRLARILQPNEGEEATLADMKGTYLPYEYLPEYSNLAEDWIKIINCNIPAYDTIPHLVNITGLHMIIYFLNRSKEVLNESTKTHFILEILAPKKTIIRELASDSYLENNNLSRLAIERYIRGIKETDEWVNISTFADPLFEAQKLLNEKFLWPSIKEDLSSFDSPEELIDELVNKAILRHKQHVNNFHRTWGKEIGLISSRNSQRIRYAPTDSLLKTLVLTNVPERLEFQEFLNILNIKYGFIIGDKEAVEVTSSGQADLEAFSDNAIRLEQRLSSMGLLRRLSDAVAYVENPFAKDGI</sequence>
<comment type="caution">
    <text evidence="1">The sequence shown here is derived from an EMBL/GenBank/DDBJ whole genome shotgun (WGS) entry which is preliminary data.</text>
</comment>
<name>A0A2I0V2Q3_9BACI</name>
<evidence type="ECO:0000313" key="1">
    <source>
        <dbReference type="EMBL" id="PKU52579.1"/>
    </source>
</evidence>
<organism evidence="1 2">
    <name type="scientific">Lysinibacillus fusiformis</name>
    <dbReference type="NCBI Taxonomy" id="28031"/>
    <lineage>
        <taxon>Bacteria</taxon>
        <taxon>Bacillati</taxon>
        <taxon>Bacillota</taxon>
        <taxon>Bacilli</taxon>
        <taxon>Bacillales</taxon>
        <taxon>Bacillaceae</taxon>
        <taxon>Lysinibacillus</taxon>
    </lineage>
</organism>
<dbReference type="InterPro" id="IPR058120">
    <property type="entry name" value="MADS7"/>
</dbReference>
<dbReference type="AlphaFoldDB" id="A0A2I0V2Q3"/>